<dbReference type="GO" id="GO:0007283">
    <property type="term" value="P:spermatogenesis"/>
    <property type="evidence" value="ECO:0007669"/>
    <property type="project" value="UniProtKB-KW"/>
</dbReference>
<evidence type="ECO:0000313" key="8">
    <source>
        <dbReference type="EMBL" id="KAK6181739.1"/>
    </source>
</evidence>
<evidence type="ECO:0000256" key="2">
    <source>
        <dbReference type="ARBA" id="ARBA00022245"/>
    </source>
</evidence>
<evidence type="ECO:0000256" key="7">
    <source>
        <dbReference type="SAM" id="MobiDB-lite"/>
    </source>
</evidence>
<dbReference type="GO" id="GO:0030154">
    <property type="term" value="P:cell differentiation"/>
    <property type="evidence" value="ECO:0007669"/>
    <property type="project" value="UniProtKB-KW"/>
</dbReference>
<evidence type="ECO:0000256" key="1">
    <source>
        <dbReference type="ARBA" id="ARBA00002540"/>
    </source>
</evidence>
<evidence type="ECO:0000256" key="5">
    <source>
        <dbReference type="ARBA" id="ARBA00022782"/>
    </source>
</evidence>
<dbReference type="EMBL" id="JAZGQO010000007">
    <property type="protein sequence ID" value="KAK6181739.1"/>
    <property type="molecule type" value="Genomic_DNA"/>
</dbReference>
<feature type="region of interest" description="Disordered" evidence="7">
    <location>
        <begin position="1"/>
        <end position="102"/>
    </location>
</feature>
<gene>
    <name evidence="8" type="ORF">SNE40_009533</name>
</gene>
<evidence type="ECO:0000256" key="3">
    <source>
        <dbReference type="ARBA" id="ARBA00022473"/>
    </source>
</evidence>
<organism evidence="8 9">
    <name type="scientific">Patella caerulea</name>
    <name type="common">Rayed Mediterranean limpet</name>
    <dbReference type="NCBI Taxonomy" id="87958"/>
    <lineage>
        <taxon>Eukaryota</taxon>
        <taxon>Metazoa</taxon>
        <taxon>Spiralia</taxon>
        <taxon>Lophotrochozoa</taxon>
        <taxon>Mollusca</taxon>
        <taxon>Gastropoda</taxon>
        <taxon>Patellogastropoda</taxon>
        <taxon>Patelloidea</taxon>
        <taxon>Patellidae</taxon>
        <taxon>Patella</taxon>
    </lineage>
</organism>
<keyword evidence="3" id="KW-0217">Developmental protein</keyword>
<reference evidence="8 9" key="1">
    <citation type="submission" date="2024-01" db="EMBL/GenBank/DDBJ databases">
        <title>The genome of the rayed Mediterranean limpet Patella caerulea (Linnaeus, 1758).</title>
        <authorList>
            <person name="Anh-Thu Weber A."/>
            <person name="Halstead-Nussloch G."/>
        </authorList>
    </citation>
    <scope>NUCLEOTIDE SEQUENCE [LARGE SCALE GENOMIC DNA]</scope>
    <source>
        <strain evidence="8">AATW-2023a</strain>
        <tissue evidence="8">Whole specimen</tissue>
    </source>
</reference>
<proteinExistence type="predicted"/>
<feature type="compositionally biased region" description="Polar residues" evidence="7">
    <location>
        <begin position="85"/>
        <end position="97"/>
    </location>
</feature>
<keyword evidence="5" id="KW-0221">Differentiation</keyword>
<evidence type="ECO:0000313" key="9">
    <source>
        <dbReference type="Proteomes" id="UP001347796"/>
    </source>
</evidence>
<name>A0AAN8PRQ5_PATCE</name>
<protein>
    <recommendedName>
        <fullName evidence="2">Male-enhanced antigen 1</fullName>
    </recommendedName>
</protein>
<dbReference type="Proteomes" id="UP001347796">
    <property type="component" value="Unassembled WGS sequence"/>
</dbReference>
<keyword evidence="4" id="KW-0597">Phosphoprotein</keyword>
<dbReference type="InterPro" id="IPR009685">
    <property type="entry name" value="MEA1"/>
</dbReference>
<feature type="region of interest" description="Disordered" evidence="7">
    <location>
        <begin position="176"/>
        <end position="201"/>
    </location>
</feature>
<dbReference type="PANTHER" id="PTHR17005">
    <property type="entry name" value="MALE-ENHANCED ANTIGEN-1"/>
    <property type="match status" value="1"/>
</dbReference>
<comment type="function">
    <text evidence="1">May play an important role in spermatogenesis and/or testis development.</text>
</comment>
<dbReference type="AlphaFoldDB" id="A0AAN8PRQ5"/>
<feature type="compositionally biased region" description="Low complexity" evidence="7">
    <location>
        <begin position="188"/>
        <end position="201"/>
    </location>
</feature>
<accession>A0AAN8PRQ5</accession>
<keyword evidence="6" id="KW-0744">Spermatogenesis</keyword>
<comment type="caution">
    <text evidence="8">The sequence shown here is derived from an EMBL/GenBank/DDBJ whole genome shotgun (WGS) entry which is preliminary data.</text>
</comment>
<evidence type="ECO:0000256" key="6">
    <source>
        <dbReference type="ARBA" id="ARBA00022871"/>
    </source>
</evidence>
<keyword evidence="9" id="KW-1185">Reference proteome</keyword>
<dbReference type="Pfam" id="PF06910">
    <property type="entry name" value="MEA1"/>
    <property type="match status" value="1"/>
</dbReference>
<evidence type="ECO:0000256" key="4">
    <source>
        <dbReference type="ARBA" id="ARBA00022553"/>
    </source>
</evidence>
<sequence>MSPVPEDDIKDPTHDDVDTVENMEFPEVILPLGTSDSDDDDGGEDLGSYQLLPQDPNDATVGLDDSLSNDEETENEHTWRISEPADSQQPHLSQYSDGTAPAYLQVQDLPRPDKKDLLWNQSNKASDSIIMDDEHAAEIKAAMAGFQLPVSHVPEWAKNVSDDQWKDKVVSQILSPPLASSTSKDHTSSCSTSKNHTSSCG</sequence>